<comment type="caution">
    <text evidence="1">The sequence shown here is derived from an EMBL/GenBank/DDBJ whole genome shotgun (WGS) entry which is preliminary data.</text>
</comment>
<gene>
    <name evidence="1" type="ORF">AOPFMNJM_3477</name>
</gene>
<name>A0ABQ4T065_9HYPH</name>
<protein>
    <submittedName>
        <fullName evidence="1">Uncharacterized protein</fullName>
    </submittedName>
</protein>
<sequence>MDATSGAPRPTIGQSDVVRVGLIEALRQVVQELSLAIGPDREGELTDLRNRIIGEALRSPMLDLPAGERKLATEMIAAGIGLAFHTARKAERR</sequence>
<evidence type="ECO:0000313" key="1">
    <source>
        <dbReference type="EMBL" id="GJE08143.1"/>
    </source>
</evidence>
<proteinExistence type="predicted"/>
<dbReference type="RefSeq" id="WP_238277659.1">
    <property type="nucleotide sequence ID" value="NZ_BPQR01000062.1"/>
</dbReference>
<accession>A0ABQ4T065</accession>
<reference evidence="1" key="1">
    <citation type="journal article" date="2021" name="Front. Microbiol.">
        <title>Comprehensive Comparative Genomics and Phenotyping of Methylobacterium Species.</title>
        <authorList>
            <person name="Alessa O."/>
            <person name="Ogura Y."/>
            <person name="Fujitani Y."/>
            <person name="Takami H."/>
            <person name="Hayashi T."/>
            <person name="Sahin N."/>
            <person name="Tani A."/>
        </authorList>
    </citation>
    <scope>NUCLEOTIDE SEQUENCE</scope>
    <source>
        <strain evidence="1">LMG 23639</strain>
    </source>
</reference>
<dbReference type="Proteomes" id="UP001055102">
    <property type="component" value="Unassembled WGS sequence"/>
</dbReference>
<organism evidence="1 2">
    <name type="scientific">Methylobacterium jeotgali</name>
    <dbReference type="NCBI Taxonomy" id="381630"/>
    <lineage>
        <taxon>Bacteria</taxon>
        <taxon>Pseudomonadati</taxon>
        <taxon>Pseudomonadota</taxon>
        <taxon>Alphaproteobacteria</taxon>
        <taxon>Hyphomicrobiales</taxon>
        <taxon>Methylobacteriaceae</taxon>
        <taxon>Methylobacterium</taxon>
    </lineage>
</organism>
<dbReference type="EMBL" id="BPQR01000062">
    <property type="protein sequence ID" value="GJE08143.1"/>
    <property type="molecule type" value="Genomic_DNA"/>
</dbReference>
<evidence type="ECO:0000313" key="2">
    <source>
        <dbReference type="Proteomes" id="UP001055102"/>
    </source>
</evidence>
<reference evidence="1" key="2">
    <citation type="submission" date="2021-08" db="EMBL/GenBank/DDBJ databases">
        <authorList>
            <person name="Tani A."/>
            <person name="Ola A."/>
            <person name="Ogura Y."/>
            <person name="Katsura K."/>
            <person name="Hayashi T."/>
        </authorList>
    </citation>
    <scope>NUCLEOTIDE SEQUENCE</scope>
    <source>
        <strain evidence="1">LMG 23639</strain>
    </source>
</reference>
<keyword evidence="2" id="KW-1185">Reference proteome</keyword>